<evidence type="ECO:0000256" key="2">
    <source>
        <dbReference type="SAM" id="Phobius"/>
    </source>
</evidence>
<accession>A0A7S4JNR1</accession>
<sequence>MLTGFPDLSNFAESVRLATADVSEHVRDAVDYFHIPSYAEYFSSVQDAYLDLAQASKSSWRLFHLTFRPLYILMALLAHYVAIVLKLLAECTVKHGIVAAREGAGQARTAAIWFVAWQRSLSRGAVFAELGVISSAVGVYLLRRHIRRKRYVERIRSWSTRKKARALRRYKNLVTKVSKTSMFLAMLLPHALFISTVSALKYFAPWLIRYLATKTYLINLISLWIPFTRTVLLLHKWAGGIQKEKQKSVSQDTNGNETKNDEETSSSRRVKLRKRKSSSVAEKYLKATEQSSMTLKNSRLTPSEENVVLVEGSVVQLYEEAMELLKYWVVFALMVSILRVASLLPIVGRIISVDNQSKTVSNGTRRWLGKRATESFWSSLKLSSSFVEEVKVVFFVWLRYLPTSLTTTTLDSVRGKAAAWEKKSTGGELPSNRPLDILYQRLAPAAVSAADSSSNLSLATDSDTGIKGLLHQGMKFVKSFLQAAVFMRVISEETKMWIETSLVECSALLPAVVTLLMPGYFTEFGCIYVSKVVPSANSAASYDALNEKYTASSGTLLASDLSSVMRFLKYWVVHSLFTAFLSAFAPLLRWVPLSTHVTWLLWAYMQLELPTNRIYSVLEWELKAFGLLRCHLGDKSEDLKFDKTLTAGMVRSLSSFLPSASTLNGDQEEEKGAKAQVQNDPVLTEVKNENTVEDSVEVHGSALKTKDEVPQNSRDETINGSLSRDDDSNRPRLRVVLPKSCDAQGGTENGPAAMMDSAINMSRQGVIGSSSIDGSSVDDKSKIE</sequence>
<name>A0A7S4JNR1_9STRA</name>
<evidence type="ECO:0000313" key="3">
    <source>
        <dbReference type="EMBL" id="CAE2268992.1"/>
    </source>
</evidence>
<feature type="compositionally biased region" description="Basic residues" evidence="1">
    <location>
        <begin position="268"/>
        <end position="277"/>
    </location>
</feature>
<gene>
    <name evidence="3" type="ORF">OAUR00152_LOCUS30797</name>
</gene>
<feature type="compositionally biased region" description="Polar residues" evidence="1">
    <location>
        <begin position="248"/>
        <end position="257"/>
    </location>
</feature>
<protein>
    <submittedName>
        <fullName evidence="3">Uncharacterized protein</fullName>
    </submittedName>
</protein>
<dbReference type="EMBL" id="HBKQ01044682">
    <property type="protein sequence ID" value="CAE2268992.1"/>
    <property type="molecule type" value="Transcribed_RNA"/>
</dbReference>
<feature type="region of interest" description="Disordered" evidence="1">
    <location>
        <begin position="706"/>
        <end position="784"/>
    </location>
</feature>
<feature type="region of interest" description="Disordered" evidence="1">
    <location>
        <begin position="245"/>
        <end position="277"/>
    </location>
</feature>
<feature type="transmembrane region" description="Helical" evidence="2">
    <location>
        <begin position="216"/>
        <end position="235"/>
    </location>
</feature>
<dbReference type="AlphaFoldDB" id="A0A7S4JNR1"/>
<keyword evidence="2" id="KW-0812">Transmembrane</keyword>
<feature type="compositionally biased region" description="Basic and acidic residues" evidence="1">
    <location>
        <begin position="706"/>
        <end position="730"/>
    </location>
</feature>
<evidence type="ECO:0000256" key="1">
    <source>
        <dbReference type="SAM" id="MobiDB-lite"/>
    </source>
</evidence>
<feature type="transmembrane region" description="Helical" evidence="2">
    <location>
        <begin position="70"/>
        <end position="89"/>
    </location>
</feature>
<organism evidence="3">
    <name type="scientific">Odontella aurita</name>
    <dbReference type="NCBI Taxonomy" id="265563"/>
    <lineage>
        <taxon>Eukaryota</taxon>
        <taxon>Sar</taxon>
        <taxon>Stramenopiles</taxon>
        <taxon>Ochrophyta</taxon>
        <taxon>Bacillariophyta</taxon>
        <taxon>Mediophyceae</taxon>
        <taxon>Biddulphiophycidae</taxon>
        <taxon>Eupodiscales</taxon>
        <taxon>Odontellaceae</taxon>
        <taxon>Odontella</taxon>
    </lineage>
</organism>
<reference evidence="3" key="1">
    <citation type="submission" date="2021-01" db="EMBL/GenBank/DDBJ databases">
        <authorList>
            <person name="Corre E."/>
            <person name="Pelletier E."/>
            <person name="Niang G."/>
            <person name="Scheremetjew M."/>
            <person name="Finn R."/>
            <person name="Kale V."/>
            <person name="Holt S."/>
            <person name="Cochrane G."/>
            <person name="Meng A."/>
            <person name="Brown T."/>
            <person name="Cohen L."/>
        </authorList>
    </citation>
    <scope>NUCLEOTIDE SEQUENCE</scope>
    <source>
        <strain evidence="3">Isolate 1302-5</strain>
    </source>
</reference>
<keyword evidence="2" id="KW-0472">Membrane</keyword>
<proteinExistence type="predicted"/>
<feature type="transmembrane region" description="Helical" evidence="2">
    <location>
        <begin position="124"/>
        <end position="142"/>
    </location>
</feature>
<keyword evidence="2" id="KW-1133">Transmembrane helix</keyword>
<feature type="compositionally biased region" description="Low complexity" evidence="1">
    <location>
        <begin position="765"/>
        <end position="775"/>
    </location>
</feature>
<feature type="transmembrane region" description="Helical" evidence="2">
    <location>
        <begin position="183"/>
        <end position="204"/>
    </location>
</feature>